<organism evidence="7">
    <name type="scientific">Cladocopium goreaui</name>
    <dbReference type="NCBI Taxonomy" id="2562237"/>
    <lineage>
        <taxon>Eukaryota</taxon>
        <taxon>Sar</taxon>
        <taxon>Alveolata</taxon>
        <taxon>Dinophyceae</taxon>
        <taxon>Suessiales</taxon>
        <taxon>Symbiodiniaceae</taxon>
        <taxon>Cladocopium</taxon>
    </lineage>
</organism>
<feature type="region of interest" description="Disordered" evidence="5">
    <location>
        <begin position="386"/>
        <end position="455"/>
    </location>
</feature>
<reference evidence="8 9" key="2">
    <citation type="submission" date="2024-05" db="EMBL/GenBank/DDBJ databases">
        <authorList>
            <person name="Chen Y."/>
            <person name="Shah S."/>
            <person name="Dougan E. K."/>
            <person name="Thang M."/>
            <person name="Chan C."/>
        </authorList>
    </citation>
    <scope>NUCLEOTIDE SEQUENCE [LARGE SCALE GENOMIC DNA]</scope>
</reference>
<dbReference type="SUPFAM" id="SSF103473">
    <property type="entry name" value="MFS general substrate transporter"/>
    <property type="match status" value="1"/>
</dbReference>
<feature type="compositionally biased region" description="Basic and acidic residues" evidence="5">
    <location>
        <begin position="389"/>
        <end position="421"/>
    </location>
</feature>
<sequence>INFGTPIPDLISIEIPTIVNINIAELMFTFMPGMMFCSGVLASIGASIGDLCFEVTALPVGNQRLKKLSFETEQGIGATCAALVKELFAYCLGCGGLSNMAAVRRSLDIPEMQMLVEFPGDPNNLDYHHRIFWYRVERSEWIISTPDGDVYEEDYAGVTVVPLTRNAPYPAAYAGQLYVPDNDALMRDYQDLKRQAEALSVVRGCQDRPGVSAAEGTNETAGQWRVADVDSKKFGEIIPNNELMDGGSNVMLEIGEHRKRLHHKDGEIMTLEYVKNFDEWAERKRPGLPGGDAGDLRILGCVKLSSGKRQMSLERALELMSEKKFEDFPHRGPRAAREFLESVLENGGDLALNPRHPTFDAFDYNTRGSVDEVGGARAPGYAEWMAEQQKQEAKTLKSTREWREEQATERRRAAKNQTDKMESDDEAGAEKTKKKKKPSGAAGGAAARGVRSSASLDDVFGQKDWRIGERMLGRISESVRSLNSLAQSSAEEVKRANFPFRGHHPVGKPTKPQKGVLQKIAGQIRDGGCCPTGMTPKSCFEEVCKSRDMYSLNQSSTAPYDPELLKVMKTNTVPKPAHQLLPDHEARCLLEPEKYIVRSEDEIQGWMEENESFQPYWDETLRTDREARHQLYRRLSEKSLLGFRRRIKSRVGLFFVWKSGKKGIRLIVDCRMPNGCHRRPPKTKLGGASALAELDTYIEEDEVAAVEHGYGGSVSLPQKLFGATGDVSDAFYQFSVEHLAEWFGLDDPVKASDFDVTSVWDPELGREVPVTEDEMLFPVFIGMPQGWTWALHMCQAAVEHGMKSQLPAKQMVKEGVAAPDLLAGPVGSVYVDNIGVFGFVEEVVGDTFSSTVERLEEAGFVLHELEKGGVEITNVGIVIHRRMPTEALRVLVGHIVHYFSIMRPGLSCLHHVYKFLYQGLDGRGHTIPNCVKRELRVVVVLIFLVEVDLGSPYSDIVYCGDSSSYGFCFQTTRASVAEQRNLFKFHERWRFVEVEHDLGRTLGQHQSWSADFEVPNLAYTRWLCERLGIPEPNSGELEAGTRGPHSRDQRRKFEVIEVVGMVPRLPDELLEPERWRTVVQRRWKHKEAIHMKEGRVALMALRRESRNTSCHGRRLLTLCDNLSCVCKGRAKDYSLLALCRRAAAIQIACGIRWHLRYVETKRNPSDHDSRVFGKEKEKQRRSDTQTKPSGCQSCPSTQSREPAASPLPCSSTSVQRRQPTASYGRGELSGRAHGERQTSRIGGRENSLHARHDLAMLGSVQSCTSAGGGSLQHGQLRPSCSRSTMRPFEVSAKMWSSGGVDRAPVAMWISYDMLMRGFVSCAAAVVMAFVTALPVGNQRLKTATLAICGFILNFAYGCWTMKGGGWGGMAWVYCAEMFPQKHRTKGVAATTDANWVGNILIAFLPPLMFANWGFNTFWVFVGTNCLCLFCAMSLPETKDKSLEEITLMFNHWFHPGECKATEDADVDSVDA</sequence>
<protein>
    <submittedName>
        <fullName evidence="7">Uncharacterized protein</fullName>
    </submittedName>
</protein>
<dbReference type="EMBL" id="CAMXCT020006567">
    <property type="protein sequence ID" value="CAL1169477.1"/>
    <property type="molecule type" value="Genomic_DNA"/>
</dbReference>
<gene>
    <name evidence="7" type="ORF">C1SCF055_LOCUS40868</name>
</gene>
<feature type="compositionally biased region" description="Polar residues" evidence="5">
    <location>
        <begin position="1185"/>
        <end position="1200"/>
    </location>
</feature>
<comment type="caution">
    <text evidence="7">The sequence shown here is derived from an EMBL/GenBank/DDBJ whole genome shotgun (WGS) entry which is preliminary data.</text>
</comment>
<dbReference type="InterPro" id="IPR043502">
    <property type="entry name" value="DNA/RNA_pol_sf"/>
</dbReference>
<evidence type="ECO:0000313" key="8">
    <source>
        <dbReference type="EMBL" id="CAL4803414.1"/>
    </source>
</evidence>
<keyword evidence="4 6" id="KW-0472">Membrane</keyword>
<feature type="transmembrane region" description="Helical" evidence="6">
    <location>
        <begin position="1313"/>
        <end position="1335"/>
    </location>
</feature>
<name>A0A9P1DSW1_9DINO</name>
<dbReference type="Proteomes" id="UP001152797">
    <property type="component" value="Unassembled WGS sequence"/>
</dbReference>
<dbReference type="InterPro" id="IPR050360">
    <property type="entry name" value="MFS_Sugar_Transporters"/>
</dbReference>
<evidence type="ECO:0000313" key="9">
    <source>
        <dbReference type="Proteomes" id="UP001152797"/>
    </source>
</evidence>
<evidence type="ECO:0000256" key="2">
    <source>
        <dbReference type="ARBA" id="ARBA00022692"/>
    </source>
</evidence>
<comment type="subcellular location">
    <subcellularLocation>
        <location evidence="1">Membrane</location>
        <topology evidence="1">Multi-pass membrane protein</topology>
    </subcellularLocation>
</comment>
<dbReference type="EMBL" id="CAMXCT010006567">
    <property type="protein sequence ID" value="CAI4016102.1"/>
    <property type="molecule type" value="Genomic_DNA"/>
</dbReference>
<reference evidence="7" key="1">
    <citation type="submission" date="2022-10" db="EMBL/GenBank/DDBJ databases">
        <authorList>
            <person name="Chen Y."/>
            <person name="Dougan E. K."/>
            <person name="Chan C."/>
            <person name="Rhodes N."/>
            <person name="Thang M."/>
        </authorList>
    </citation>
    <scope>NUCLEOTIDE SEQUENCE</scope>
</reference>
<keyword evidence="3 6" id="KW-1133">Transmembrane helix</keyword>
<evidence type="ECO:0000256" key="6">
    <source>
        <dbReference type="SAM" id="Phobius"/>
    </source>
</evidence>
<feature type="compositionally biased region" description="Basic and acidic residues" evidence="5">
    <location>
        <begin position="1164"/>
        <end position="1184"/>
    </location>
</feature>
<feature type="transmembrane region" description="Helical" evidence="6">
    <location>
        <begin position="1342"/>
        <end position="1362"/>
    </location>
</feature>
<proteinExistence type="predicted"/>
<dbReference type="Pfam" id="PF00083">
    <property type="entry name" value="Sugar_tr"/>
    <property type="match status" value="1"/>
</dbReference>
<dbReference type="Gene3D" id="1.20.1250.20">
    <property type="entry name" value="MFS general substrate transporter like domains"/>
    <property type="match status" value="1"/>
</dbReference>
<evidence type="ECO:0000313" key="7">
    <source>
        <dbReference type="EMBL" id="CAI4016102.1"/>
    </source>
</evidence>
<accession>A0A9P1DSW1</accession>
<evidence type="ECO:0000256" key="1">
    <source>
        <dbReference type="ARBA" id="ARBA00004141"/>
    </source>
</evidence>
<evidence type="ECO:0000256" key="5">
    <source>
        <dbReference type="SAM" id="MobiDB-lite"/>
    </source>
</evidence>
<dbReference type="SUPFAM" id="SSF56672">
    <property type="entry name" value="DNA/RNA polymerases"/>
    <property type="match status" value="1"/>
</dbReference>
<dbReference type="InterPro" id="IPR036259">
    <property type="entry name" value="MFS_trans_sf"/>
</dbReference>
<feature type="non-terminal residue" evidence="7">
    <location>
        <position position="1"/>
    </location>
</feature>
<keyword evidence="2 6" id="KW-0812">Transmembrane</keyword>
<dbReference type="PANTHER" id="PTHR48022:SF2">
    <property type="entry name" value="PLASTIDIC GLUCOSE TRANSPORTER 4"/>
    <property type="match status" value="1"/>
</dbReference>
<dbReference type="PANTHER" id="PTHR48022">
    <property type="entry name" value="PLASTIDIC GLUCOSE TRANSPORTER 4"/>
    <property type="match status" value="1"/>
</dbReference>
<dbReference type="GO" id="GO:0016020">
    <property type="term" value="C:membrane"/>
    <property type="evidence" value="ECO:0007669"/>
    <property type="project" value="UniProtKB-SubCell"/>
</dbReference>
<dbReference type="GO" id="GO:0005351">
    <property type="term" value="F:carbohydrate:proton symporter activity"/>
    <property type="evidence" value="ECO:0007669"/>
    <property type="project" value="TreeGrafter"/>
</dbReference>
<feature type="compositionally biased region" description="Low complexity" evidence="5">
    <location>
        <begin position="444"/>
        <end position="455"/>
    </location>
</feature>
<keyword evidence="9" id="KW-1185">Reference proteome</keyword>
<dbReference type="EMBL" id="CAMXCT030006567">
    <property type="protein sequence ID" value="CAL4803414.1"/>
    <property type="molecule type" value="Genomic_DNA"/>
</dbReference>
<evidence type="ECO:0000256" key="3">
    <source>
        <dbReference type="ARBA" id="ARBA00022989"/>
    </source>
</evidence>
<feature type="compositionally biased region" description="Polar residues" evidence="5">
    <location>
        <begin position="1208"/>
        <end position="1221"/>
    </location>
</feature>
<dbReference type="InterPro" id="IPR005828">
    <property type="entry name" value="MFS_sugar_transport-like"/>
</dbReference>
<feature type="compositionally biased region" description="Basic and acidic residues" evidence="5">
    <location>
        <begin position="1228"/>
        <end position="1245"/>
    </location>
</feature>
<evidence type="ECO:0000256" key="4">
    <source>
        <dbReference type="ARBA" id="ARBA00023136"/>
    </source>
</evidence>
<feature type="region of interest" description="Disordered" evidence="5">
    <location>
        <begin position="1164"/>
        <end position="1245"/>
    </location>
</feature>
<dbReference type="OrthoDB" id="10571528at2759"/>